<dbReference type="Pfam" id="PF07228">
    <property type="entry name" value="SpoIIE"/>
    <property type="match status" value="1"/>
</dbReference>
<gene>
    <name evidence="3" type="ORF">TsocGM_09585</name>
</gene>
<dbReference type="SMART" id="SM00331">
    <property type="entry name" value="PP2C_SIG"/>
    <property type="match status" value="1"/>
</dbReference>
<feature type="domain" description="PPM-type phosphatase" evidence="2">
    <location>
        <begin position="45"/>
        <end position="264"/>
    </location>
</feature>
<dbReference type="EMBL" id="RYZH01000015">
    <property type="protein sequence ID" value="RUL87965.1"/>
    <property type="molecule type" value="Genomic_DNA"/>
</dbReference>
<comment type="caution">
    <text evidence="3">The sequence shown here is derived from an EMBL/GenBank/DDBJ whole genome shotgun (WGS) entry which is preliminary data.</text>
</comment>
<proteinExistence type="predicted"/>
<sequence length="265" mass="29218">MIPSPVTQHESRPEGAARAFGCPWRKHLELAALIHESLLPRPVRHPRIEIDVRYRPMEWVGGDDCQIVFPDEASCYLTIYDVVGHGLGPALLATRISAEVRGLIAGRLRPEEMVERLEGFFWRYFSGTELQLSFFAAHLDLDQRRLTYSGAGHPAPLLMRRSPGRIEQLASQNLLIGVREGGLGRPIQGELDYAPGERLLLFTDGLTETANPDGELLGEAGLIRLASVTCAGSVFDVGACIARQIEAFRVGPPQDDVTLILAEMK</sequence>
<dbReference type="SUPFAM" id="SSF81606">
    <property type="entry name" value="PP2C-like"/>
    <property type="match status" value="1"/>
</dbReference>
<dbReference type="PANTHER" id="PTHR43156:SF2">
    <property type="entry name" value="STAGE II SPORULATION PROTEIN E"/>
    <property type="match status" value="1"/>
</dbReference>
<dbReference type="GO" id="GO:0016791">
    <property type="term" value="F:phosphatase activity"/>
    <property type="evidence" value="ECO:0007669"/>
    <property type="project" value="TreeGrafter"/>
</dbReference>
<dbReference type="InterPro" id="IPR036457">
    <property type="entry name" value="PPM-type-like_dom_sf"/>
</dbReference>
<evidence type="ECO:0000313" key="3">
    <source>
        <dbReference type="EMBL" id="RUL87965.1"/>
    </source>
</evidence>
<dbReference type="OrthoDB" id="207912at2"/>
<organism evidence="3 4">
    <name type="scientific">Tautonia sociabilis</name>
    <dbReference type="NCBI Taxonomy" id="2080755"/>
    <lineage>
        <taxon>Bacteria</taxon>
        <taxon>Pseudomonadati</taxon>
        <taxon>Planctomycetota</taxon>
        <taxon>Planctomycetia</taxon>
        <taxon>Isosphaerales</taxon>
        <taxon>Isosphaeraceae</taxon>
        <taxon>Tautonia</taxon>
    </lineage>
</organism>
<dbReference type="Proteomes" id="UP000280296">
    <property type="component" value="Unassembled WGS sequence"/>
</dbReference>
<protein>
    <submittedName>
        <fullName evidence="3">Serine/threonine-protein phosphatase</fullName>
    </submittedName>
</protein>
<reference evidence="3 4" key="2">
    <citation type="submission" date="2019-01" db="EMBL/GenBank/DDBJ databases">
        <title>Tautonia sociabilis, a novel thermotolerant planctomycete of Isosphaeraceae family, isolated from a 4000 m deep subterranean habitat.</title>
        <authorList>
            <person name="Kovaleva O.L."/>
            <person name="Elcheninov A.G."/>
            <person name="Van Heerden E."/>
            <person name="Toshchakov S.V."/>
            <person name="Novikov A."/>
            <person name="Bonch-Osmolovskaya E.A."/>
            <person name="Kublanov I.V."/>
        </authorList>
    </citation>
    <scope>NUCLEOTIDE SEQUENCE [LARGE SCALE GENOMIC DNA]</scope>
    <source>
        <strain evidence="3 4">GM2012</strain>
    </source>
</reference>
<name>A0A432MLE8_9BACT</name>
<evidence type="ECO:0000256" key="1">
    <source>
        <dbReference type="ARBA" id="ARBA00022801"/>
    </source>
</evidence>
<dbReference type="InterPro" id="IPR001932">
    <property type="entry name" value="PPM-type_phosphatase-like_dom"/>
</dbReference>
<dbReference type="PANTHER" id="PTHR43156">
    <property type="entry name" value="STAGE II SPORULATION PROTEIN E-RELATED"/>
    <property type="match status" value="1"/>
</dbReference>
<evidence type="ECO:0000313" key="4">
    <source>
        <dbReference type="Proteomes" id="UP000280296"/>
    </source>
</evidence>
<evidence type="ECO:0000259" key="2">
    <source>
        <dbReference type="SMART" id="SM00331"/>
    </source>
</evidence>
<accession>A0A432MLE8</accession>
<dbReference type="RefSeq" id="WP_126725086.1">
    <property type="nucleotide sequence ID" value="NZ_RYZH01000015.1"/>
</dbReference>
<dbReference type="Gene3D" id="3.60.40.10">
    <property type="entry name" value="PPM-type phosphatase domain"/>
    <property type="match status" value="1"/>
</dbReference>
<reference evidence="3 4" key="1">
    <citation type="submission" date="2018-12" db="EMBL/GenBank/DDBJ databases">
        <authorList>
            <person name="Toschakov S.V."/>
        </authorList>
    </citation>
    <scope>NUCLEOTIDE SEQUENCE [LARGE SCALE GENOMIC DNA]</scope>
    <source>
        <strain evidence="3 4">GM2012</strain>
    </source>
</reference>
<dbReference type="AlphaFoldDB" id="A0A432MLE8"/>
<keyword evidence="4" id="KW-1185">Reference proteome</keyword>
<keyword evidence="1" id="KW-0378">Hydrolase</keyword>
<dbReference type="InterPro" id="IPR052016">
    <property type="entry name" value="Bact_Sigma-Reg"/>
</dbReference>